<evidence type="ECO:0000256" key="1">
    <source>
        <dbReference type="ARBA" id="ARBA00022723"/>
    </source>
</evidence>
<dbReference type="InterPro" id="IPR037523">
    <property type="entry name" value="VOC_core"/>
</dbReference>
<reference evidence="3 4" key="1">
    <citation type="submission" date="2020-06" db="EMBL/GenBank/DDBJ databases">
        <title>Altererythrobacter lutimaris sp. nov., a marine bacterium isolated from a tidal flat.</title>
        <authorList>
            <person name="Kim D."/>
            <person name="Yoo Y."/>
            <person name="Kim J.-J."/>
        </authorList>
    </citation>
    <scope>NUCLEOTIDE SEQUENCE [LARGE SCALE GENOMIC DNA]</scope>
    <source>
        <strain evidence="3 4">JGD-16</strain>
    </source>
</reference>
<accession>A0A850HH63</accession>
<dbReference type="EMBL" id="JABWTA010000001">
    <property type="protein sequence ID" value="NVE94342.1"/>
    <property type="molecule type" value="Genomic_DNA"/>
</dbReference>
<evidence type="ECO:0000313" key="4">
    <source>
        <dbReference type="Proteomes" id="UP000546031"/>
    </source>
</evidence>
<dbReference type="GO" id="GO:0004493">
    <property type="term" value="F:methylmalonyl-CoA epimerase activity"/>
    <property type="evidence" value="ECO:0007669"/>
    <property type="project" value="TreeGrafter"/>
</dbReference>
<dbReference type="GO" id="GO:0046491">
    <property type="term" value="P:L-methylmalonyl-CoA metabolic process"/>
    <property type="evidence" value="ECO:0007669"/>
    <property type="project" value="TreeGrafter"/>
</dbReference>
<organism evidence="3 4">
    <name type="scientific">Altererythrobacter lutimaris</name>
    <dbReference type="NCBI Taxonomy" id="2743979"/>
    <lineage>
        <taxon>Bacteria</taxon>
        <taxon>Pseudomonadati</taxon>
        <taxon>Pseudomonadota</taxon>
        <taxon>Alphaproteobacteria</taxon>
        <taxon>Sphingomonadales</taxon>
        <taxon>Erythrobacteraceae</taxon>
        <taxon>Altererythrobacter</taxon>
    </lineage>
</organism>
<keyword evidence="4" id="KW-1185">Reference proteome</keyword>
<dbReference type="AlphaFoldDB" id="A0A850HH63"/>
<dbReference type="InterPro" id="IPR051785">
    <property type="entry name" value="MMCE/EMCE_epimerase"/>
</dbReference>
<dbReference type="InterPro" id="IPR029068">
    <property type="entry name" value="Glyas_Bleomycin-R_OHBP_Dase"/>
</dbReference>
<comment type="caution">
    <text evidence="3">The sequence shown here is derived from an EMBL/GenBank/DDBJ whole genome shotgun (WGS) entry which is preliminary data.</text>
</comment>
<dbReference type="RefSeq" id="WP_176272625.1">
    <property type="nucleotide sequence ID" value="NZ_JABWTA010000001.1"/>
</dbReference>
<dbReference type="SUPFAM" id="SSF54593">
    <property type="entry name" value="Glyoxalase/Bleomycin resistance protein/Dihydroxybiphenyl dioxygenase"/>
    <property type="match status" value="2"/>
</dbReference>
<evidence type="ECO:0000259" key="2">
    <source>
        <dbReference type="PROSITE" id="PS51819"/>
    </source>
</evidence>
<protein>
    <submittedName>
        <fullName evidence="3">VOC family protein</fullName>
    </submittedName>
</protein>
<dbReference type="PANTHER" id="PTHR43048:SF3">
    <property type="entry name" value="METHYLMALONYL-COA EPIMERASE, MITOCHONDRIAL"/>
    <property type="match status" value="1"/>
</dbReference>
<proteinExistence type="predicted"/>
<sequence length="343" mass="37596">MAGVLSLSACGPQTSELPEDSVIKGVGWVGAVVSDLDQTTKLYEDAIDLKQADDGAITQSSAFDQLAGRDGVEVQTRMMRSANMQIRFMSFANPSSAAQATPQMEVVGPGIMHVCYQVDQETQTYQKFLAGGATFMGKKEMQQLTTRNPVYYSYSRDFDGLIAEIEHVDVAALDLPSPPKNDRRIRHVALATPDVDRLAEFYAVLLGQPEFRRLGNWPFMRMEGEKFDAVAGLEGGVGESAWFQIRNLELEIFQFHSHPTQVPEKPRPLDALGYNMIVLDVSDLDAARALFEEAGGTIVVERAPLDGGEIIFGRDPDGNLIGLQAAPTDSFVSSRNFKNNGIE</sequence>
<dbReference type="Pfam" id="PF13669">
    <property type="entry name" value="Glyoxalase_4"/>
    <property type="match status" value="1"/>
</dbReference>
<name>A0A850HH63_9SPHN</name>
<feature type="domain" description="VOC" evidence="2">
    <location>
        <begin position="25"/>
        <end position="168"/>
    </location>
</feature>
<dbReference type="PROSITE" id="PS51819">
    <property type="entry name" value="VOC"/>
    <property type="match status" value="2"/>
</dbReference>
<dbReference type="Pfam" id="PF00903">
    <property type="entry name" value="Glyoxalase"/>
    <property type="match status" value="1"/>
</dbReference>
<evidence type="ECO:0000313" key="3">
    <source>
        <dbReference type="EMBL" id="NVE94342.1"/>
    </source>
</evidence>
<gene>
    <name evidence="3" type="ORF">HUO12_05450</name>
</gene>
<dbReference type="InterPro" id="IPR004360">
    <property type="entry name" value="Glyas_Fos-R_dOase_dom"/>
</dbReference>
<dbReference type="CDD" id="cd06587">
    <property type="entry name" value="VOC"/>
    <property type="match status" value="1"/>
</dbReference>
<dbReference type="PANTHER" id="PTHR43048">
    <property type="entry name" value="METHYLMALONYL-COA EPIMERASE"/>
    <property type="match status" value="1"/>
</dbReference>
<dbReference type="Proteomes" id="UP000546031">
    <property type="component" value="Unassembled WGS sequence"/>
</dbReference>
<dbReference type="GO" id="GO:0046872">
    <property type="term" value="F:metal ion binding"/>
    <property type="evidence" value="ECO:0007669"/>
    <property type="project" value="UniProtKB-KW"/>
</dbReference>
<keyword evidence="1" id="KW-0479">Metal-binding</keyword>
<dbReference type="Gene3D" id="3.10.180.10">
    <property type="entry name" value="2,3-Dihydroxybiphenyl 1,2-Dioxygenase, domain 1"/>
    <property type="match status" value="2"/>
</dbReference>
<feature type="domain" description="VOC" evidence="2">
    <location>
        <begin position="184"/>
        <end position="326"/>
    </location>
</feature>